<dbReference type="Pfam" id="PF02585">
    <property type="entry name" value="PIG-L"/>
    <property type="match status" value="1"/>
</dbReference>
<organism evidence="1 2">
    <name type="scientific">Rhizobium lemnae</name>
    <dbReference type="NCBI Taxonomy" id="1214924"/>
    <lineage>
        <taxon>Bacteria</taxon>
        <taxon>Pseudomonadati</taxon>
        <taxon>Pseudomonadota</taxon>
        <taxon>Alphaproteobacteria</taxon>
        <taxon>Hyphomicrobiales</taxon>
        <taxon>Rhizobiaceae</taxon>
        <taxon>Rhizobium/Agrobacterium group</taxon>
        <taxon>Rhizobium</taxon>
    </lineage>
</organism>
<dbReference type="GO" id="GO:0016787">
    <property type="term" value="F:hydrolase activity"/>
    <property type="evidence" value="ECO:0007669"/>
    <property type="project" value="UniProtKB-KW"/>
</dbReference>
<dbReference type="SUPFAM" id="SSF102588">
    <property type="entry name" value="LmbE-like"/>
    <property type="match status" value="1"/>
</dbReference>
<gene>
    <name evidence="1" type="ORF">ACFOVS_03615</name>
</gene>
<accession>A0ABV8E450</accession>
<dbReference type="InterPro" id="IPR024078">
    <property type="entry name" value="LmbE-like_dom_sf"/>
</dbReference>
<reference evidence="2" key="1">
    <citation type="journal article" date="2019" name="Int. J. Syst. Evol. Microbiol.">
        <title>The Global Catalogue of Microorganisms (GCM) 10K type strain sequencing project: providing services to taxonomists for standard genome sequencing and annotation.</title>
        <authorList>
            <consortium name="The Broad Institute Genomics Platform"/>
            <consortium name="The Broad Institute Genome Sequencing Center for Infectious Disease"/>
            <person name="Wu L."/>
            <person name="Ma J."/>
        </authorList>
    </citation>
    <scope>NUCLEOTIDE SEQUENCE [LARGE SCALE GENOMIC DNA]</scope>
    <source>
        <strain evidence="2">TBRC 5781</strain>
    </source>
</reference>
<dbReference type="Proteomes" id="UP001595697">
    <property type="component" value="Unassembled WGS sequence"/>
</dbReference>
<name>A0ABV8E450_9HYPH</name>
<evidence type="ECO:0000313" key="1">
    <source>
        <dbReference type="EMBL" id="MFC3967231.1"/>
    </source>
</evidence>
<dbReference type="EMBL" id="JBHSBD010000013">
    <property type="protein sequence ID" value="MFC3967231.1"/>
    <property type="molecule type" value="Genomic_DNA"/>
</dbReference>
<sequence length="248" mass="27011">MGHSLPQSTRPEPAKERAVLVIVAHPDDETLGAGGTIARLSVQNCPVHCLSLTNGTGARNCEPLAGKDRLAAFNDASSLLGVRSTATLEYEDQRLDHYPFLDLVQAVECWAAKFEPIAVLTHSSSDLNLDHRIVCEVVATAFRPYKFSCLSLIASFEINSTTELGTLIGRSFRPTMFVDIQESLPLKLKAMQRYESEIGSFPHPRSSDALVAAARHRGITMASQAAEAFEVLFLAGRKAEALEALFAR</sequence>
<keyword evidence="2" id="KW-1185">Reference proteome</keyword>
<dbReference type="EC" id="3.5.1.-" evidence="1"/>
<proteinExistence type="predicted"/>
<dbReference type="PANTHER" id="PTHR12993">
    <property type="entry name" value="N-ACETYLGLUCOSAMINYL-PHOSPHATIDYLINOSITOL DE-N-ACETYLASE-RELATED"/>
    <property type="match status" value="1"/>
</dbReference>
<dbReference type="InterPro" id="IPR003737">
    <property type="entry name" value="GlcNAc_PI_deacetylase-related"/>
</dbReference>
<comment type="caution">
    <text evidence="1">The sequence shown here is derived from an EMBL/GenBank/DDBJ whole genome shotgun (WGS) entry which is preliminary data.</text>
</comment>
<dbReference type="PANTHER" id="PTHR12993:SF30">
    <property type="entry name" value="N-ACETYL-ALPHA-D-GLUCOSAMINYL L-MALATE DEACETYLASE 1"/>
    <property type="match status" value="1"/>
</dbReference>
<dbReference type="Gene3D" id="3.40.50.10320">
    <property type="entry name" value="LmbE-like"/>
    <property type="match status" value="1"/>
</dbReference>
<dbReference type="RefSeq" id="WP_377307155.1">
    <property type="nucleotide sequence ID" value="NZ_JALJQZ010000059.1"/>
</dbReference>
<protein>
    <submittedName>
        <fullName evidence="1">PIG-L deacetylase family protein</fullName>
        <ecNumber evidence="1">3.5.1.-</ecNumber>
    </submittedName>
</protein>
<evidence type="ECO:0000313" key="2">
    <source>
        <dbReference type="Proteomes" id="UP001595697"/>
    </source>
</evidence>
<keyword evidence="1" id="KW-0378">Hydrolase</keyword>